<dbReference type="GO" id="GO:0004622">
    <property type="term" value="F:phosphatidylcholine lysophospholipase activity"/>
    <property type="evidence" value="ECO:0007669"/>
    <property type="project" value="TreeGrafter"/>
</dbReference>
<sequence>MRTAGWRSFALYGFAIALCQPLAGCGSAEAPAAPAAGKENPAKAVPVLPADAPIVIAFGDSLYAGYQLGPREGLAPQLQAALAADGRMVRVQNAGVSGDTTAAGRQRLSYVLDNAKAKPALVLLGLGGNDMLRGIGPDQTRANLDAMLAELKRRGIPVLMTGMMAAPNLGSDYASKFNPIFPELAEKYGASLYPFILDNVVTDKSLMLGDNMHPNAKGVKIVAASLAPLVEQALPTPR</sequence>
<dbReference type="CDD" id="cd01822">
    <property type="entry name" value="Lysophospholipase_L1_like"/>
    <property type="match status" value="1"/>
</dbReference>
<dbReference type="RefSeq" id="WP_062902052.1">
    <property type="nucleotide sequence ID" value="NZ_CP013342.1"/>
</dbReference>
<dbReference type="PANTHER" id="PTHR30383:SF24">
    <property type="entry name" value="THIOESTERASE 1_PROTEASE 1_LYSOPHOSPHOLIPASE L1"/>
    <property type="match status" value="1"/>
</dbReference>
<keyword evidence="1" id="KW-0732">Signal</keyword>
<dbReference type="KEGG" id="ster:AOA14_12510"/>
<dbReference type="PROSITE" id="PS01098">
    <property type="entry name" value="LIPASE_GDSL_SER"/>
    <property type="match status" value="1"/>
</dbReference>
<name>A0A142W037_9SPHN</name>
<dbReference type="Proteomes" id="UP000076234">
    <property type="component" value="Chromosome"/>
</dbReference>
<dbReference type="InterPro" id="IPR051532">
    <property type="entry name" value="Ester_Hydrolysis_Enzymes"/>
</dbReference>
<dbReference type="SUPFAM" id="SSF52266">
    <property type="entry name" value="SGNH hydrolase"/>
    <property type="match status" value="1"/>
</dbReference>
<reference evidence="4" key="1">
    <citation type="submission" date="2015-11" db="EMBL/GenBank/DDBJ databases">
        <title>Complete genome sequence of a polyethylene glycol-degrading strain Sphingopyxis terrae strain 203-1 (NBRC 15098).</title>
        <authorList>
            <person name="Yoshiyuki O."/>
            <person name="Shouta N."/>
            <person name="Nagata Y."/>
            <person name="Numata M."/>
            <person name="Tsuchikane K."/>
            <person name="Hosoyama A."/>
            <person name="Yamazoe A."/>
            <person name="Tsuda M."/>
            <person name="Fujita N."/>
            <person name="Kawai F."/>
        </authorList>
    </citation>
    <scope>NUCLEOTIDE SEQUENCE [LARGE SCALE GENOMIC DNA]</scope>
    <source>
        <strain evidence="4">203-1</strain>
    </source>
</reference>
<dbReference type="Gene3D" id="3.40.50.1110">
    <property type="entry name" value="SGNH hydrolase"/>
    <property type="match status" value="1"/>
</dbReference>
<proteinExistence type="predicted"/>
<organism evidence="3 4">
    <name type="scientific">Sphingopyxis terrae subsp. terrae NBRC 15098</name>
    <dbReference type="NCBI Taxonomy" id="1219058"/>
    <lineage>
        <taxon>Bacteria</taxon>
        <taxon>Pseudomonadati</taxon>
        <taxon>Pseudomonadota</taxon>
        <taxon>Alphaproteobacteria</taxon>
        <taxon>Sphingomonadales</taxon>
        <taxon>Sphingomonadaceae</taxon>
        <taxon>Sphingopyxis</taxon>
    </lineage>
</organism>
<feature type="domain" description="SGNH hydrolase-type esterase" evidence="2">
    <location>
        <begin position="57"/>
        <end position="220"/>
    </location>
</feature>
<dbReference type="STRING" id="1219058.AOA14_12510"/>
<evidence type="ECO:0000259" key="2">
    <source>
        <dbReference type="Pfam" id="PF13472"/>
    </source>
</evidence>
<feature type="chain" id="PRO_5007502580" evidence="1">
    <location>
        <begin position="24"/>
        <end position="238"/>
    </location>
</feature>
<dbReference type="GO" id="GO:0006629">
    <property type="term" value="P:lipid metabolic process"/>
    <property type="evidence" value="ECO:0007669"/>
    <property type="project" value="InterPro"/>
</dbReference>
<accession>A0A142W037</accession>
<dbReference type="InterPro" id="IPR008265">
    <property type="entry name" value="Lipase_GDSL_AS"/>
</dbReference>
<reference evidence="3 4" key="2">
    <citation type="journal article" date="2016" name="Genome Announc.">
        <title>Complete Genome Sequence of Sphingopyxis terrae Strain 203-1 (NBRC 111660), a Polyethylene Glycol Degrader.</title>
        <authorList>
            <person name="Ohtsubo Y."/>
            <person name="Nonoyama S."/>
            <person name="Nagata Y."/>
            <person name="Numata M."/>
            <person name="Tsuchikane K."/>
            <person name="Hosoyama A."/>
            <person name="Yamazoe A."/>
            <person name="Tsuda M."/>
            <person name="Fujita N."/>
            <person name="Kawai F."/>
        </authorList>
    </citation>
    <scope>NUCLEOTIDE SEQUENCE [LARGE SCALE GENOMIC DNA]</scope>
    <source>
        <strain evidence="3 4">203-1</strain>
    </source>
</reference>
<dbReference type="EMBL" id="CP013342">
    <property type="protein sequence ID" value="AMU95430.1"/>
    <property type="molecule type" value="Genomic_DNA"/>
</dbReference>
<protein>
    <submittedName>
        <fullName evidence="3">Arylesterase</fullName>
    </submittedName>
</protein>
<evidence type="ECO:0000313" key="4">
    <source>
        <dbReference type="Proteomes" id="UP000076234"/>
    </source>
</evidence>
<dbReference type="PANTHER" id="PTHR30383">
    <property type="entry name" value="THIOESTERASE 1/PROTEASE 1/LYSOPHOSPHOLIPASE L1"/>
    <property type="match status" value="1"/>
</dbReference>
<dbReference type="Pfam" id="PF13472">
    <property type="entry name" value="Lipase_GDSL_2"/>
    <property type="match status" value="1"/>
</dbReference>
<dbReference type="InterPro" id="IPR036514">
    <property type="entry name" value="SGNH_hydro_sf"/>
</dbReference>
<dbReference type="InterPro" id="IPR013830">
    <property type="entry name" value="SGNH_hydro"/>
</dbReference>
<gene>
    <name evidence="3" type="ORF">AOA14_12510</name>
</gene>
<evidence type="ECO:0000313" key="3">
    <source>
        <dbReference type="EMBL" id="AMU95430.1"/>
    </source>
</evidence>
<evidence type="ECO:0000256" key="1">
    <source>
        <dbReference type="SAM" id="SignalP"/>
    </source>
</evidence>
<dbReference type="AlphaFoldDB" id="A0A142W037"/>
<feature type="signal peptide" evidence="1">
    <location>
        <begin position="1"/>
        <end position="23"/>
    </location>
</feature>